<dbReference type="InterPro" id="IPR008780">
    <property type="entry name" value="Plasmodium_Vir"/>
</dbReference>
<protein>
    <recommendedName>
        <fullName evidence="3">CYIR protein</fullName>
    </recommendedName>
</protein>
<accession>A0A0J9S2Z0</accession>
<dbReference type="Proteomes" id="UP000053562">
    <property type="component" value="Unassembled WGS sequence"/>
</dbReference>
<dbReference type="AlphaFoldDB" id="A0A0J9S2Z0"/>
<dbReference type="EMBL" id="KQ234488">
    <property type="protein sequence ID" value="KMZ77156.1"/>
    <property type="molecule type" value="Genomic_DNA"/>
</dbReference>
<organism evidence="1 2">
    <name type="scientific">Plasmodium vivax India VII</name>
    <dbReference type="NCBI Taxonomy" id="1077284"/>
    <lineage>
        <taxon>Eukaryota</taxon>
        <taxon>Sar</taxon>
        <taxon>Alveolata</taxon>
        <taxon>Apicomplexa</taxon>
        <taxon>Aconoidasida</taxon>
        <taxon>Haemosporida</taxon>
        <taxon>Plasmodiidae</taxon>
        <taxon>Plasmodium</taxon>
        <taxon>Plasmodium (Plasmodium)</taxon>
    </lineage>
</organism>
<reference evidence="1 2" key="1">
    <citation type="submission" date="2011-08" db="EMBL/GenBank/DDBJ databases">
        <title>The Genome Sequence of Plasmodium vivax India VII.</title>
        <authorList>
            <consortium name="The Broad Institute Genome Sequencing Platform"/>
            <consortium name="The Broad Institute Genome Sequencing Center for Infectious Disease"/>
            <person name="Neafsey D."/>
            <person name="Carlton J."/>
            <person name="Barnwell J."/>
            <person name="Collins W."/>
            <person name="Escalante A."/>
            <person name="Mullikin J."/>
            <person name="Saul A."/>
            <person name="Guigo R."/>
            <person name="Camara F."/>
            <person name="Young S.K."/>
            <person name="Zeng Q."/>
            <person name="Gargeya S."/>
            <person name="Fitzgerald M."/>
            <person name="Haas B."/>
            <person name="Abouelleil A."/>
            <person name="Alvarado L."/>
            <person name="Arachchi H.M."/>
            <person name="Berlin A."/>
            <person name="Brown A."/>
            <person name="Chapman S.B."/>
            <person name="Chen Z."/>
            <person name="Dunbar C."/>
            <person name="Freedman E."/>
            <person name="Gearin G."/>
            <person name="Gellesch M."/>
            <person name="Goldberg J."/>
            <person name="Griggs A."/>
            <person name="Gujja S."/>
            <person name="Heiman D."/>
            <person name="Howarth C."/>
            <person name="Larson L."/>
            <person name="Lui A."/>
            <person name="MacDonald P.J.P."/>
            <person name="Montmayeur A."/>
            <person name="Murphy C."/>
            <person name="Neiman D."/>
            <person name="Pearson M."/>
            <person name="Priest M."/>
            <person name="Roberts A."/>
            <person name="Saif S."/>
            <person name="Shea T."/>
            <person name="Shenoy N."/>
            <person name="Sisk P."/>
            <person name="Stolte C."/>
            <person name="Sykes S."/>
            <person name="Wortman J."/>
            <person name="Nusbaum C."/>
            <person name="Birren B."/>
        </authorList>
    </citation>
    <scope>NUCLEOTIDE SEQUENCE [LARGE SCALE GENOMIC DNA]</scope>
    <source>
        <strain evidence="1 2">India VII</strain>
    </source>
</reference>
<dbReference type="Pfam" id="PF05795">
    <property type="entry name" value="Plasmodium_Vir"/>
    <property type="match status" value="1"/>
</dbReference>
<evidence type="ECO:0008006" key="3">
    <source>
        <dbReference type="Google" id="ProtNLM"/>
    </source>
</evidence>
<name>A0A0J9S2Z0_PLAVI</name>
<proteinExistence type="predicted"/>
<gene>
    <name evidence="1" type="ORF">PVIIG_06237</name>
</gene>
<evidence type="ECO:0000313" key="2">
    <source>
        <dbReference type="Proteomes" id="UP000053562"/>
    </source>
</evidence>
<evidence type="ECO:0000313" key="1">
    <source>
        <dbReference type="EMBL" id="KMZ77156.1"/>
    </source>
</evidence>
<sequence>MLDKYKASDGNKKCQYMNHCLHDKVINITKGTNLFINFYVVLSIYSGIKKENFKNCTLENFNIDKETFNKKHISYEFLESYDDMKKKIGSKYKLHTPLYCIHVKENFNFYNRIKDNCTNVTCKYFKNLQNIKEKFNKHHVLKFT</sequence>